<keyword evidence="5" id="KW-1185">Reference proteome</keyword>
<dbReference type="InterPro" id="IPR050718">
    <property type="entry name" value="ApaG-like"/>
</dbReference>
<dbReference type="Gene3D" id="2.60.40.1470">
    <property type="entry name" value="ApaG domain"/>
    <property type="match status" value="1"/>
</dbReference>
<reference evidence="4 5" key="1">
    <citation type="journal article" date="2014" name="Int. J. Syst. Evol. Microbiol.">
        <title>Complete genome sequence of Corynebacterium casei LMG S-19264T (=DSM 44701T), isolated from a smear-ripened cheese.</title>
        <authorList>
            <consortium name="US DOE Joint Genome Institute (JGI-PGF)"/>
            <person name="Walter F."/>
            <person name="Albersmeier A."/>
            <person name="Kalinowski J."/>
            <person name="Ruckert C."/>
        </authorList>
    </citation>
    <scope>NUCLEOTIDE SEQUENCE [LARGE SCALE GENOMIC DNA]</scope>
    <source>
        <strain evidence="4 5">CGMCC 1.7286</strain>
    </source>
</reference>
<organism evidence="4 5">
    <name type="scientific">Marinobacterium nitratireducens</name>
    <dbReference type="NCBI Taxonomy" id="518897"/>
    <lineage>
        <taxon>Bacteria</taxon>
        <taxon>Pseudomonadati</taxon>
        <taxon>Pseudomonadota</taxon>
        <taxon>Gammaproteobacteria</taxon>
        <taxon>Oceanospirillales</taxon>
        <taxon>Oceanospirillaceae</taxon>
        <taxon>Marinobacterium</taxon>
    </lineage>
</organism>
<dbReference type="NCBIfam" id="NF003967">
    <property type="entry name" value="PRK05461.1"/>
    <property type="match status" value="1"/>
</dbReference>
<protein>
    <recommendedName>
        <fullName evidence="1 2">Protein ApaG</fullName>
    </recommendedName>
</protein>
<dbReference type="EMBL" id="BMLT01000010">
    <property type="protein sequence ID" value="GGO86401.1"/>
    <property type="molecule type" value="Genomic_DNA"/>
</dbReference>
<evidence type="ECO:0000256" key="1">
    <source>
        <dbReference type="ARBA" id="ARBA00017693"/>
    </source>
</evidence>
<dbReference type="SUPFAM" id="SSF110069">
    <property type="entry name" value="ApaG-like"/>
    <property type="match status" value="1"/>
</dbReference>
<dbReference type="AlphaFoldDB" id="A0A917ZM94"/>
<evidence type="ECO:0000313" key="4">
    <source>
        <dbReference type="EMBL" id="GGO86401.1"/>
    </source>
</evidence>
<dbReference type="InterPro" id="IPR023065">
    <property type="entry name" value="Uncharacterised_ApaG"/>
</dbReference>
<dbReference type="RefSeq" id="WP_188862114.1">
    <property type="nucleotide sequence ID" value="NZ_BMLT01000010.1"/>
</dbReference>
<evidence type="ECO:0000256" key="2">
    <source>
        <dbReference type="HAMAP-Rule" id="MF_00791"/>
    </source>
</evidence>
<dbReference type="Proteomes" id="UP000599578">
    <property type="component" value="Unassembled WGS sequence"/>
</dbReference>
<sequence length="128" mass="14200">MEPSKLGENVQIDVTTNYLSEQSDPDSKRFVFSYHITITNHNECSVQLLSRRWLIIDGNEHSQEVVGEGVVGEQPLIEPGDSYSYTSGTVLATHVGSMQGHYHMRDAEGLEFDAPIAPFTLAQPNALH</sequence>
<evidence type="ECO:0000259" key="3">
    <source>
        <dbReference type="PROSITE" id="PS51087"/>
    </source>
</evidence>
<proteinExistence type="inferred from homology"/>
<feature type="domain" description="ApaG" evidence="3">
    <location>
        <begin position="4"/>
        <end position="128"/>
    </location>
</feature>
<dbReference type="InterPro" id="IPR036767">
    <property type="entry name" value="ApaG_sf"/>
</dbReference>
<gene>
    <name evidence="2 4" type="primary">apaG</name>
    <name evidence="4" type="ORF">GCM10011348_37180</name>
</gene>
<evidence type="ECO:0000313" key="5">
    <source>
        <dbReference type="Proteomes" id="UP000599578"/>
    </source>
</evidence>
<dbReference type="PANTHER" id="PTHR47191:SF2">
    <property type="entry name" value="OS05G0170800 PROTEIN"/>
    <property type="match status" value="1"/>
</dbReference>
<dbReference type="Pfam" id="PF04379">
    <property type="entry name" value="DUF525"/>
    <property type="match status" value="1"/>
</dbReference>
<dbReference type="PROSITE" id="PS51087">
    <property type="entry name" value="APAG"/>
    <property type="match status" value="1"/>
</dbReference>
<dbReference type="InterPro" id="IPR007474">
    <property type="entry name" value="ApaG_domain"/>
</dbReference>
<dbReference type="PANTHER" id="PTHR47191">
    <property type="entry name" value="OS05G0170800 PROTEIN"/>
    <property type="match status" value="1"/>
</dbReference>
<comment type="caution">
    <text evidence="4">The sequence shown here is derived from an EMBL/GenBank/DDBJ whole genome shotgun (WGS) entry which is preliminary data.</text>
</comment>
<accession>A0A917ZM94</accession>
<dbReference type="HAMAP" id="MF_00791">
    <property type="entry name" value="ApaG"/>
    <property type="match status" value="1"/>
</dbReference>
<name>A0A917ZM94_9GAMM</name>